<keyword evidence="3" id="KW-1185">Reference proteome</keyword>
<accession>A0A401ZB22</accession>
<evidence type="ECO:0000256" key="1">
    <source>
        <dbReference type="SAM" id="Phobius"/>
    </source>
</evidence>
<keyword evidence="1" id="KW-0812">Transmembrane</keyword>
<feature type="transmembrane region" description="Helical" evidence="1">
    <location>
        <begin position="21"/>
        <end position="42"/>
    </location>
</feature>
<dbReference type="AlphaFoldDB" id="A0A401ZB22"/>
<sequence length="98" mass="11541">MRELVHRFQLKRVNWKCITRGKGLNISLGIVLGHHVFFHLFFNSLPTIFRTIVTPLNNLHKVANVPFGLYHLQLVQFFAILIPIQYEYKMCSSVEEEE</sequence>
<name>A0A401ZB22_9CHLR</name>
<protein>
    <submittedName>
        <fullName evidence="2">Uncharacterized protein</fullName>
    </submittedName>
</protein>
<dbReference type="Proteomes" id="UP000287224">
    <property type="component" value="Unassembled WGS sequence"/>
</dbReference>
<organism evidence="2 3">
    <name type="scientific">Dictyobacter aurantiacus</name>
    <dbReference type="NCBI Taxonomy" id="1936993"/>
    <lineage>
        <taxon>Bacteria</taxon>
        <taxon>Bacillati</taxon>
        <taxon>Chloroflexota</taxon>
        <taxon>Ktedonobacteria</taxon>
        <taxon>Ktedonobacterales</taxon>
        <taxon>Dictyobacteraceae</taxon>
        <taxon>Dictyobacter</taxon>
    </lineage>
</organism>
<comment type="caution">
    <text evidence="2">The sequence shown here is derived from an EMBL/GenBank/DDBJ whole genome shotgun (WGS) entry which is preliminary data.</text>
</comment>
<evidence type="ECO:0000313" key="2">
    <source>
        <dbReference type="EMBL" id="GCE04065.1"/>
    </source>
</evidence>
<keyword evidence="1" id="KW-0472">Membrane</keyword>
<keyword evidence="1" id="KW-1133">Transmembrane helix</keyword>
<feature type="transmembrane region" description="Helical" evidence="1">
    <location>
        <begin position="62"/>
        <end position="82"/>
    </location>
</feature>
<gene>
    <name evidence="2" type="ORF">KDAU_13940</name>
</gene>
<reference evidence="3" key="1">
    <citation type="submission" date="2018-12" db="EMBL/GenBank/DDBJ databases">
        <title>Tengunoibacter tsumagoiensis gen. nov., sp. nov., Dictyobacter kobayashii sp. nov., D. alpinus sp. nov., and D. joshuensis sp. nov. and description of Dictyobacteraceae fam. nov. within the order Ktedonobacterales isolated from Tengu-no-mugimeshi.</title>
        <authorList>
            <person name="Wang C.M."/>
            <person name="Zheng Y."/>
            <person name="Sakai Y."/>
            <person name="Toyoda A."/>
            <person name="Minakuchi Y."/>
            <person name="Abe K."/>
            <person name="Yokota A."/>
            <person name="Yabe S."/>
        </authorList>
    </citation>
    <scope>NUCLEOTIDE SEQUENCE [LARGE SCALE GENOMIC DNA]</scope>
    <source>
        <strain evidence="3">S-27</strain>
    </source>
</reference>
<evidence type="ECO:0000313" key="3">
    <source>
        <dbReference type="Proteomes" id="UP000287224"/>
    </source>
</evidence>
<proteinExistence type="predicted"/>
<dbReference type="EMBL" id="BIFQ01000001">
    <property type="protein sequence ID" value="GCE04065.1"/>
    <property type="molecule type" value="Genomic_DNA"/>
</dbReference>